<dbReference type="Proteomes" id="UP000256661">
    <property type="component" value="Unassembled WGS sequence"/>
</dbReference>
<sequence length="196" mass="21219">MNLADHSLRVATLKAISDFVAKEYAAARKEAEAVYRENGIRSLTVSLPDGQQVASITVTQPNPSVKVDEDALLAWVEEHCGTEVETVLDPAATTDEELVKYCLANDRDDLVVRRVRRVWREELVKQATGSEGWVADQVTGESAKVAEVTPVRPSGAFSLSDPRKEGAAFIVAAVRRGDLAEVTRLALPTTDETGAS</sequence>
<proteinExistence type="predicted"/>
<reference evidence="1 2" key="1">
    <citation type="submission" date="2018-08" db="EMBL/GenBank/DDBJ databases">
        <title>Sequencing the genomes of 1000 actinobacteria strains.</title>
        <authorList>
            <person name="Klenk H.-P."/>
        </authorList>
    </citation>
    <scope>NUCLEOTIDE SEQUENCE [LARGE SCALE GENOMIC DNA]</scope>
    <source>
        <strain evidence="1 2">DSM 43927</strain>
    </source>
</reference>
<keyword evidence="2" id="KW-1185">Reference proteome</keyword>
<dbReference type="RefSeq" id="WP_116025430.1">
    <property type="nucleotide sequence ID" value="NZ_QTTT01000001.1"/>
</dbReference>
<gene>
    <name evidence="1" type="ORF">DFJ69_5787</name>
</gene>
<dbReference type="AlphaFoldDB" id="A0A3D9SWP6"/>
<organism evidence="1 2">
    <name type="scientific">Thermomonospora umbrina</name>
    <dbReference type="NCBI Taxonomy" id="111806"/>
    <lineage>
        <taxon>Bacteria</taxon>
        <taxon>Bacillati</taxon>
        <taxon>Actinomycetota</taxon>
        <taxon>Actinomycetes</taxon>
        <taxon>Streptosporangiales</taxon>
        <taxon>Thermomonosporaceae</taxon>
        <taxon>Thermomonospora</taxon>
    </lineage>
</organism>
<evidence type="ECO:0000313" key="2">
    <source>
        <dbReference type="Proteomes" id="UP000256661"/>
    </source>
</evidence>
<comment type="caution">
    <text evidence="1">The sequence shown here is derived from an EMBL/GenBank/DDBJ whole genome shotgun (WGS) entry which is preliminary data.</text>
</comment>
<dbReference type="EMBL" id="QTTT01000001">
    <property type="protein sequence ID" value="REF00259.1"/>
    <property type="molecule type" value="Genomic_DNA"/>
</dbReference>
<evidence type="ECO:0000313" key="1">
    <source>
        <dbReference type="EMBL" id="REF00259.1"/>
    </source>
</evidence>
<name>A0A3D9SWP6_9ACTN</name>
<protein>
    <submittedName>
        <fullName evidence="1">Uncharacterized protein</fullName>
    </submittedName>
</protein>
<dbReference type="OrthoDB" id="3481104at2"/>
<accession>A0A3D9SWP6</accession>